<accession>K7PBX1</accession>
<sequence>MDTDDLDNMCENGGDWDDAGAGSDDDEDLSTTPDPVPQALLNEVPEKSEMTRVTDHYLSYTSYLQNLWAGDMMDLLASPTLAPLARITLLTGCAGSGKTYAINKLRESAGQYCAITASTLNAAGIHADSCTVHKYLGFNTSELLDLNSTDSEWFAAYKEKHKDAFSYLARAHRDYIANPDHHCQTLRMRCAKCREWMNCPKTNSSSFSIENGFAGPASIPMLVIDEYGMLTGGMLNRILIALKLWAPPGDQHLIVLVGSVTQLQPGRGPEDRNRPDDGLWTFAKWDRLLVSTFNLPFSVRSIEDPEYSECCDMMQFNVSTRRTQEIMQSRVSPCTHLDRMTPRVYHQDAMVKNTNSESLQRTQGLERVFKPRIFYGNMKDATERKRFHAMCRSRFKHIDFFEGVKVRVGSLVCVLKYQPQQFEGCLGVIEELSPSVKVRSLESQNVHTIGTCNIMFEKMRSVELLPLKLAHGMNTYFCQGLTFKFPIVYSPPAQYALSPIKPSCYVVCTRVTNRRLLNLTNCSFANSRTGETCYFSPECVRFKLECELGYRIRRQ</sequence>
<protein>
    <submittedName>
        <fullName evidence="2">Putative helicase-primase helicase subunit</fullName>
    </submittedName>
</protein>
<dbReference type="GO" id="GO:0004386">
    <property type="term" value="F:helicase activity"/>
    <property type="evidence" value="ECO:0007669"/>
    <property type="project" value="UniProtKB-KW"/>
</dbReference>
<keyword evidence="2" id="KW-0347">Helicase</keyword>
<dbReference type="Gene3D" id="3.40.50.300">
    <property type="entry name" value="P-loop containing nucleotide triphosphate hydrolases"/>
    <property type="match status" value="1"/>
</dbReference>
<keyword evidence="3" id="KW-1185">Reference proteome</keyword>
<organism evidence="2 3">
    <name type="scientific">Cyprinid herpesvirus 1</name>
    <dbReference type="NCBI Taxonomy" id="317858"/>
    <lineage>
        <taxon>Viruses</taxon>
        <taxon>Duplodnaviria</taxon>
        <taxon>Heunggongvirae</taxon>
        <taxon>Peploviricota</taxon>
        <taxon>Herviviricetes</taxon>
        <taxon>Herpesvirales</taxon>
        <taxon>Alloherpesviridae</taxon>
        <taxon>Cyvirus</taxon>
        <taxon>Cyvirus cyprinidallo1</taxon>
    </lineage>
</organism>
<dbReference type="OrthoDB" id="3503at10239"/>
<feature type="compositionally biased region" description="Acidic residues" evidence="1">
    <location>
        <begin position="1"/>
        <end position="29"/>
    </location>
</feature>
<dbReference type="KEGG" id="vg:14011222"/>
<feature type="region of interest" description="Disordered" evidence="1">
    <location>
        <begin position="1"/>
        <end position="36"/>
    </location>
</feature>
<keyword evidence="2" id="KW-0547">Nucleotide-binding</keyword>
<name>K7PBX1_9VIRU</name>
<evidence type="ECO:0000313" key="2">
    <source>
        <dbReference type="EMBL" id="AFJ20368.1"/>
    </source>
</evidence>
<dbReference type="Proteomes" id="UP000118426">
    <property type="component" value="Segment"/>
</dbReference>
<reference evidence="2 3" key="1">
    <citation type="journal article" date="2013" name="J. Virol.">
        <title>Comparative genomics of carp herpesviruses.</title>
        <authorList>
            <person name="Davison A.J."/>
            <person name="Kurobe T."/>
            <person name="Gatherer D."/>
            <person name="Cunningham C."/>
            <person name="Korf I."/>
            <person name="Fukuda H."/>
            <person name="Hedrick R.P."/>
            <person name="Waltzek T.B."/>
        </authorList>
    </citation>
    <scope>NUCLEOTIDE SEQUENCE [LARGE SCALE GENOMIC DNA]</scope>
    <source>
        <strain evidence="2">NG-J1</strain>
    </source>
</reference>
<proteinExistence type="predicted"/>
<dbReference type="RefSeq" id="YP_007003734.1">
    <property type="nucleotide sequence ID" value="NC_019491.1"/>
</dbReference>
<dbReference type="GeneID" id="14011222"/>
<keyword evidence="2" id="KW-0378">Hydrolase</keyword>
<evidence type="ECO:0000256" key="1">
    <source>
        <dbReference type="SAM" id="MobiDB-lite"/>
    </source>
</evidence>
<dbReference type="SUPFAM" id="SSF52540">
    <property type="entry name" value="P-loop containing nucleoside triphosphate hydrolases"/>
    <property type="match status" value="1"/>
</dbReference>
<evidence type="ECO:0000313" key="3">
    <source>
        <dbReference type="Proteomes" id="UP000118426"/>
    </source>
</evidence>
<dbReference type="EMBL" id="JQ815363">
    <property type="protein sequence ID" value="AFJ20368.1"/>
    <property type="molecule type" value="Genomic_DNA"/>
</dbReference>
<gene>
    <name evidence="2" type="ORF">CyHV1_ORF71</name>
</gene>
<dbReference type="InterPro" id="IPR027417">
    <property type="entry name" value="P-loop_NTPase"/>
</dbReference>
<keyword evidence="2" id="KW-0067">ATP-binding</keyword>